<dbReference type="OrthoDB" id="9804944at2"/>
<keyword evidence="7 8" id="KW-0408">Iron</keyword>
<evidence type="ECO:0000313" key="11">
    <source>
        <dbReference type="Proteomes" id="UP000283709"/>
    </source>
</evidence>
<dbReference type="CDD" id="cd06587">
    <property type="entry name" value="VOC"/>
    <property type="match status" value="1"/>
</dbReference>
<dbReference type="PANTHER" id="PTHR21366">
    <property type="entry name" value="GLYOXALASE FAMILY PROTEIN"/>
    <property type="match status" value="1"/>
</dbReference>
<accession>A0A3R7HKG8</accession>
<dbReference type="AlphaFoldDB" id="A0A3R7HKG8"/>
<dbReference type="InterPro" id="IPR029068">
    <property type="entry name" value="Glyas_Bleomycin-R_OHBP_Dase"/>
</dbReference>
<evidence type="ECO:0000256" key="2">
    <source>
        <dbReference type="ARBA" id="ARBA00008784"/>
    </source>
</evidence>
<comment type="cofactor">
    <cofactor evidence="1 8">
        <name>Fe(2+)</name>
        <dbReference type="ChEBI" id="CHEBI:29033"/>
    </cofactor>
</comment>
<dbReference type="PROSITE" id="PS00082">
    <property type="entry name" value="EXTRADIOL_DIOXYGENAS"/>
    <property type="match status" value="1"/>
</dbReference>
<evidence type="ECO:0000256" key="1">
    <source>
        <dbReference type="ARBA" id="ARBA00001954"/>
    </source>
</evidence>
<dbReference type="GO" id="GO:0008198">
    <property type="term" value="F:ferrous iron binding"/>
    <property type="evidence" value="ECO:0007669"/>
    <property type="project" value="InterPro"/>
</dbReference>
<evidence type="ECO:0000256" key="8">
    <source>
        <dbReference type="RuleBase" id="RU000683"/>
    </source>
</evidence>
<dbReference type="Gene3D" id="3.10.180.10">
    <property type="entry name" value="2,3-Dihydroxybiphenyl 1,2-Dioxygenase, domain 1"/>
    <property type="match status" value="1"/>
</dbReference>
<organism evidence="10 11">
    <name type="scientific">Paraburkholderia fungorum</name>
    <dbReference type="NCBI Taxonomy" id="134537"/>
    <lineage>
        <taxon>Bacteria</taxon>
        <taxon>Pseudomonadati</taxon>
        <taxon>Pseudomonadota</taxon>
        <taxon>Betaproteobacteria</taxon>
        <taxon>Burkholderiales</taxon>
        <taxon>Burkholderiaceae</taxon>
        <taxon>Paraburkholderia</taxon>
    </lineage>
</organism>
<dbReference type="InterPro" id="IPR050383">
    <property type="entry name" value="GlyoxalaseI/FosfomycinResist"/>
</dbReference>
<dbReference type="EMBL" id="MCAS01000052">
    <property type="protein sequence ID" value="RKF34447.1"/>
    <property type="molecule type" value="Genomic_DNA"/>
</dbReference>
<sequence>MLCKGLHHAAFRCRDARATVDFYTEVLGLKFIHAMGEDHVPSTGLYSPHIHIFFEMEDGACIAFFELPNDTGEPSGRDAGTPDWVQHFAFRVADKATVDRAKEALIARGIPVVGPTNHDDFLHSIYFFDPSGHRLELTAVTATAEQDAQFRKEAVDVLRLWEKTHDWSQRATLFGGAKGYQREGSV</sequence>
<keyword evidence="6 8" id="KW-0560">Oxidoreductase</keyword>
<comment type="similarity">
    <text evidence="2 8">Belongs to the extradiol ring-cleavage dioxygenase family.</text>
</comment>
<evidence type="ECO:0000256" key="6">
    <source>
        <dbReference type="ARBA" id="ARBA00023002"/>
    </source>
</evidence>
<dbReference type="PANTHER" id="PTHR21366:SF30">
    <property type="entry name" value="BLL2330 PROTEIN"/>
    <property type="match status" value="1"/>
</dbReference>
<dbReference type="InterPro" id="IPR000486">
    <property type="entry name" value="Xdiol_ring_cleave_dOase_1/2"/>
</dbReference>
<dbReference type="SUPFAM" id="SSF54593">
    <property type="entry name" value="Glyoxalase/Bleomycin resistance protein/Dihydroxybiphenyl dioxygenase"/>
    <property type="match status" value="1"/>
</dbReference>
<name>A0A3R7HKG8_9BURK</name>
<dbReference type="PROSITE" id="PS51819">
    <property type="entry name" value="VOC"/>
    <property type="match status" value="1"/>
</dbReference>
<keyword evidence="4 8" id="KW-0058">Aromatic hydrocarbons catabolism</keyword>
<feature type="domain" description="VOC" evidence="9">
    <location>
        <begin position="5"/>
        <end position="140"/>
    </location>
</feature>
<evidence type="ECO:0000256" key="4">
    <source>
        <dbReference type="ARBA" id="ARBA00022797"/>
    </source>
</evidence>
<evidence type="ECO:0000256" key="5">
    <source>
        <dbReference type="ARBA" id="ARBA00022964"/>
    </source>
</evidence>
<comment type="caution">
    <text evidence="10">The sequence shown here is derived from an EMBL/GenBank/DDBJ whole genome shotgun (WGS) entry which is preliminary data.</text>
</comment>
<dbReference type="RefSeq" id="WP_120348430.1">
    <property type="nucleotide sequence ID" value="NZ_MCAS01000052.1"/>
</dbReference>
<keyword evidence="5 8" id="KW-0223">Dioxygenase</keyword>
<dbReference type="GO" id="GO:0051213">
    <property type="term" value="F:dioxygenase activity"/>
    <property type="evidence" value="ECO:0007669"/>
    <property type="project" value="UniProtKB-KW"/>
</dbReference>
<evidence type="ECO:0000259" key="9">
    <source>
        <dbReference type="PROSITE" id="PS51819"/>
    </source>
</evidence>
<dbReference type="Proteomes" id="UP000283709">
    <property type="component" value="Unassembled WGS sequence"/>
</dbReference>
<evidence type="ECO:0000256" key="3">
    <source>
        <dbReference type="ARBA" id="ARBA00022723"/>
    </source>
</evidence>
<reference evidence="10 11" key="1">
    <citation type="submission" date="2016-07" db="EMBL/GenBank/DDBJ databases">
        <title>Genome analysis of Burkholderia fungorum ES3-20.</title>
        <authorList>
            <person name="Xu D."/>
            <person name="Yao R."/>
            <person name="Zheng S."/>
        </authorList>
    </citation>
    <scope>NUCLEOTIDE SEQUENCE [LARGE SCALE GENOMIC DNA]</scope>
    <source>
        <strain evidence="10 11">ES3-20</strain>
    </source>
</reference>
<protein>
    <submittedName>
        <fullName evidence="10">Glyoxalase</fullName>
    </submittedName>
</protein>
<dbReference type="InterPro" id="IPR004360">
    <property type="entry name" value="Glyas_Fos-R_dOase_dom"/>
</dbReference>
<evidence type="ECO:0000256" key="7">
    <source>
        <dbReference type="ARBA" id="ARBA00023004"/>
    </source>
</evidence>
<evidence type="ECO:0000313" key="10">
    <source>
        <dbReference type="EMBL" id="RKF34447.1"/>
    </source>
</evidence>
<gene>
    <name evidence="10" type="ORF">BCY88_38270</name>
</gene>
<proteinExistence type="inferred from homology"/>
<dbReference type="Pfam" id="PF00903">
    <property type="entry name" value="Glyoxalase"/>
    <property type="match status" value="1"/>
</dbReference>
<keyword evidence="3" id="KW-0479">Metal-binding</keyword>
<dbReference type="InterPro" id="IPR037523">
    <property type="entry name" value="VOC_core"/>
</dbReference>